<dbReference type="GO" id="GO:0008893">
    <property type="term" value="F:guanosine-3',5'-bis(diphosphate) 3'-diphosphatase activity"/>
    <property type="evidence" value="ECO:0007669"/>
    <property type="project" value="TreeGrafter"/>
</dbReference>
<dbReference type="PANTHER" id="PTHR46246">
    <property type="entry name" value="GUANOSINE-3',5'-BIS(DIPHOSPHATE) 3'-PYROPHOSPHOHYDROLASE MESH1"/>
    <property type="match status" value="1"/>
</dbReference>
<dbReference type="Pfam" id="PF13328">
    <property type="entry name" value="HD_4"/>
    <property type="match status" value="1"/>
</dbReference>
<name>A0A5J4JLT3_9BACI</name>
<dbReference type="InterPro" id="IPR052194">
    <property type="entry name" value="MESH1"/>
</dbReference>
<dbReference type="PANTHER" id="PTHR46246:SF1">
    <property type="entry name" value="GUANOSINE-3',5'-BIS(DIPHOSPHATE) 3'-PYROPHOSPHOHYDROLASE MESH1"/>
    <property type="match status" value="1"/>
</dbReference>
<evidence type="ECO:0000259" key="1">
    <source>
        <dbReference type="SMART" id="SM00471"/>
    </source>
</evidence>
<feature type="domain" description="HD/PDEase" evidence="1">
    <location>
        <begin position="23"/>
        <end position="130"/>
    </location>
</feature>
<keyword evidence="3" id="KW-1185">Reference proteome</keyword>
<dbReference type="SMART" id="SM00471">
    <property type="entry name" value="HDc"/>
    <property type="match status" value="1"/>
</dbReference>
<accession>A0A5J4JLT3</accession>
<sequence length="180" mass="20357">MDIVKRAIHFAAKAHDGQYRKIVQLPYIVHPFSVAVILLEAGCRKEIVAAGLLHDTVEDTDVSLDDIKAVFGDAVARIVEGCSEPDKSLPWEERKLHTIDFLKTADESVCLVVCADKIDNLRSIRDDIAREGDKVWSHFKRGKAKQEWYYRNIAASIGRNHAFPLLKQLKTEIDLVFGKM</sequence>
<protein>
    <submittedName>
        <fullName evidence="2">Phosphohydrolase</fullName>
    </submittedName>
</protein>
<dbReference type="RefSeq" id="WP_151680171.1">
    <property type="nucleotide sequence ID" value="NZ_BKZP01000002.1"/>
</dbReference>
<gene>
    <name evidence="2" type="ORF">BpJC7_12670</name>
</gene>
<dbReference type="SUPFAM" id="SSF109604">
    <property type="entry name" value="HD-domain/PDEase-like"/>
    <property type="match status" value="1"/>
</dbReference>
<evidence type="ECO:0000313" key="2">
    <source>
        <dbReference type="EMBL" id="GER69964.1"/>
    </source>
</evidence>
<evidence type="ECO:0000313" key="3">
    <source>
        <dbReference type="Proteomes" id="UP000391919"/>
    </source>
</evidence>
<reference evidence="2 3" key="1">
    <citation type="submission" date="2019-09" db="EMBL/GenBank/DDBJ databases">
        <title>Draft genome sequence of Bacillus sp. JC-7.</title>
        <authorList>
            <person name="Tanaka N."/>
            <person name="Shiwa Y."/>
            <person name="Fujita N."/>
            <person name="Tanasupawat S."/>
        </authorList>
    </citation>
    <scope>NUCLEOTIDE SEQUENCE [LARGE SCALE GENOMIC DNA]</scope>
    <source>
        <strain evidence="2 3">JC-7</strain>
    </source>
</reference>
<dbReference type="InterPro" id="IPR003607">
    <property type="entry name" value="HD/PDEase_dom"/>
</dbReference>
<comment type="caution">
    <text evidence="2">The sequence shown here is derived from an EMBL/GenBank/DDBJ whole genome shotgun (WGS) entry which is preliminary data.</text>
</comment>
<proteinExistence type="predicted"/>
<dbReference type="Proteomes" id="UP000391919">
    <property type="component" value="Unassembled WGS sequence"/>
</dbReference>
<dbReference type="EMBL" id="BKZQ01000013">
    <property type="protein sequence ID" value="GER69964.1"/>
    <property type="molecule type" value="Genomic_DNA"/>
</dbReference>
<organism evidence="2 3">
    <name type="scientific">Weizmannia acidilactici</name>
    <dbReference type="NCBI Taxonomy" id="2607726"/>
    <lineage>
        <taxon>Bacteria</taxon>
        <taxon>Bacillati</taxon>
        <taxon>Bacillota</taxon>
        <taxon>Bacilli</taxon>
        <taxon>Bacillales</taxon>
        <taxon>Bacillaceae</taxon>
        <taxon>Heyndrickxia</taxon>
    </lineage>
</organism>
<dbReference type="AlphaFoldDB" id="A0A5J4JLT3"/>
<dbReference type="Gene3D" id="1.10.3210.10">
    <property type="entry name" value="Hypothetical protein af1432"/>
    <property type="match status" value="1"/>
</dbReference>